<dbReference type="Proteomes" id="UP000199289">
    <property type="component" value="Unassembled WGS sequence"/>
</dbReference>
<accession>A0A1H1EX28</accession>
<dbReference type="InterPro" id="IPR023401">
    <property type="entry name" value="ODC_N"/>
</dbReference>
<evidence type="ECO:0000313" key="5">
    <source>
        <dbReference type="Proteomes" id="UP000255421"/>
    </source>
</evidence>
<evidence type="ECO:0000313" key="2">
    <source>
        <dbReference type="EMBL" id="RDI71926.1"/>
    </source>
</evidence>
<dbReference type="Pfam" id="PF02423">
    <property type="entry name" value="OCD_Mu_crystall"/>
    <property type="match status" value="1"/>
</dbReference>
<reference evidence="3" key="1">
    <citation type="submission" date="2016-10" db="EMBL/GenBank/DDBJ databases">
        <authorList>
            <person name="de Groot N.N."/>
        </authorList>
    </citation>
    <scope>NUCLEOTIDE SEQUENCE [LARGE SCALE GENOMIC DNA]</scope>
    <source>
        <strain evidence="3">CGMCC 1.12397</strain>
    </source>
</reference>
<keyword evidence="5" id="KW-1185">Reference proteome</keyword>
<dbReference type="Gene3D" id="3.30.1780.10">
    <property type="entry name" value="ornithine cyclodeaminase, domain 1"/>
    <property type="match status" value="1"/>
</dbReference>
<proteinExistence type="predicted"/>
<dbReference type="PANTHER" id="PTHR13812:SF19">
    <property type="entry name" value="KETIMINE REDUCTASE MU-CRYSTALLIN"/>
    <property type="match status" value="1"/>
</dbReference>
<sequence length="322" mass="33711">MTEVRVLSDDDVASVLSLPALLPEIERAFVKQGRGEVERPPRPHYPVGTETPGTALTMPAYVHGDPTYATKLAAVHEGNGERDIPTVNAQLALTDAETGLPLSYMAANRITNARTGCIGGLAARELATGPVRLGVFGAGAQARWQTRAIAAATDLERVRVYSPSESRAACAADLREELDDADVRAVESPTEAVAGSNVVVTATTSESPVFEGSDLEPGTLVVAVGAFTAEMRELDAETMARAASVFADVPEEAAEVGDAREAGVEESELVPLSDVFEGVAGREDESEILVVESVGSAVLDAATAGHLYERAEKEDAGVRVTL</sequence>
<dbReference type="OrthoDB" id="214116at2157"/>
<evidence type="ECO:0000313" key="3">
    <source>
        <dbReference type="EMBL" id="SDQ93241.1"/>
    </source>
</evidence>
<dbReference type="PIRSF" id="PIRSF001439">
    <property type="entry name" value="CryM"/>
    <property type="match status" value="1"/>
</dbReference>
<dbReference type="SUPFAM" id="SSF51735">
    <property type="entry name" value="NAD(P)-binding Rossmann-fold domains"/>
    <property type="match status" value="1"/>
</dbReference>
<dbReference type="Gene3D" id="3.40.50.720">
    <property type="entry name" value="NAD(P)-binding Rossmann-like Domain"/>
    <property type="match status" value="1"/>
</dbReference>
<dbReference type="EMBL" id="QQST01000001">
    <property type="protein sequence ID" value="RDI71926.1"/>
    <property type="molecule type" value="Genomic_DNA"/>
</dbReference>
<dbReference type="RefSeq" id="WP_092538564.1">
    <property type="nucleotide sequence ID" value="NZ_FNKQ01000003.1"/>
</dbReference>
<dbReference type="PANTHER" id="PTHR13812">
    <property type="entry name" value="KETIMINE REDUCTASE MU-CRYSTALLIN"/>
    <property type="match status" value="1"/>
</dbReference>
<protein>
    <submittedName>
        <fullName evidence="3">Alanine dehydrogenase</fullName>
    </submittedName>
    <submittedName>
        <fullName evidence="2">Ornithine cyclodeaminase family protein</fullName>
    </submittedName>
</protein>
<dbReference type="EMBL" id="FNKQ01000003">
    <property type="protein sequence ID" value="SDQ93241.1"/>
    <property type="molecule type" value="Genomic_DNA"/>
</dbReference>
<dbReference type="InterPro" id="IPR003462">
    <property type="entry name" value="ODC_Mu_crystall"/>
</dbReference>
<feature type="region of interest" description="Disordered" evidence="1">
    <location>
        <begin position="33"/>
        <end position="53"/>
    </location>
</feature>
<reference evidence="4" key="2">
    <citation type="submission" date="2016-10" db="EMBL/GenBank/DDBJ databases">
        <authorList>
            <person name="Varghese N."/>
            <person name="Submissions S."/>
        </authorList>
    </citation>
    <scope>NUCLEOTIDE SEQUENCE [LARGE SCALE GENOMIC DNA]</scope>
    <source>
        <strain evidence="4">CGMCC 1.12397</strain>
    </source>
</reference>
<dbReference type="Proteomes" id="UP000255421">
    <property type="component" value="Unassembled WGS sequence"/>
</dbReference>
<organism evidence="3 4">
    <name type="scientific">Halopelagius longus</name>
    <dbReference type="NCBI Taxonomy" id="1236180"/>
    <lineage>
        <taxon>Archaea</taxon>
        <taxon>Methanobacteriati</taxon>
        <taxon>Methanobacteriota</taxon>
        <taxon>Stenosarchaea group</taxon>
        <taxon>Halobacteria</taxon>
        <taxon>Halobacteriales</taxon>
        <taxon>Haloferacaceae</taxon>
    </lineage>
</organism>
<name>A0A1H1EX28_9EURY</name>
<evidence type="ECO:0000313" key="4">
    <source>
        <dbReference type="Proteomes" id="UP000199289"/>
    </source>
</evidence>
<dbReference type="GO" id="GO:0005737">
    <property type="term" value="C:cytoplasm"/>
    <property type="evidence" value="ECO:0007669"/>
    <property type="project" value="TreeGrafter"/>
</dbReference>
<reference evidence="2 5" key="3">
    <citation type="submission" date="2018-07" db="EMBL/GenBank/DDBJ databases">
        <title>Genome sequence of extremly halophilic archaeon Halopelagius longus strain BC12-B1.</title>
        <authorList>
            <person name="Zhang X."/>
        </authorList>
    </citation>
    <scope>NUCLEOTIDE SEQUENCE [LARGE SCALE GENOMIC DNA]</scope>
    <source>
        <strain evidence="2 5">BC12-B1</strain>
    </source>
</reference>
<gene>
    <name evidence="2" type="ORF">DWB78_09435</name>
    <name evidence="3" type="ORF">SAMN05216278_3105</name>
</gene>
<dbReference type="AlphaFoldDB" id="A0A1H1EX28"/>
<dbReference type="InterPro" id="IPR036291">
    <property type="entry name" value="NAD(P)-bd_dom_sf"/>
</dbReference>
<evidence type="ECO:0000256" key="1">
    <source>
        <dbReference type="SAM" id="MobiDB-lite"/>
    </source>
</evidence>